<gene>
    <name evidence="5" type="ORF">DYB30_003391</name>
    <name evidence="4" type="ORF">DYB34_005424</name>
</gene>
<dbReference type="VEuPathDB" id="FungiDB:H257_16625"/>
<protein>
    <recommendedName>
        <fullName evidence="3">DUF7164 domain-containing protein</fullName>
    </recommendedName>
</protein>
<feature type="domain" description="DUF7164" evidence="3">
    <location>
        <begin position="73"/>
        <end position="268"/>
    </location>
</feature>
<feature type="domain" description="DUF7164" evidence="3">
    <location>
        <begin position="1071"/>
        <end position="1276"/>
    </location>
</feature>
<evidence type="ECO:0000313" key="5">
    <source>
        <dbReference type="EMBL" id="RHY39221.1"/>
    </source>
</evidence>
<evidence type="ECO:0000256" key="1">
    <source>
        <dbReference type="SAM" id="MobiDB-lite"/>
    </source>
</evidence>
<dbReference type="Proteomes" id="UP000283543">
    <property type="component" value="Unassembled WGS sequence"/>
</dbReference>
<comment type="caution">
    <text evidence="5">The sequence shown here is derived from an EMBL/GenBank/DDBJ whole genome shotgun (WGS) entry which is preliminary data.</text>
</comment>
<dbReference type="EMBL" id="QUTD01011811">
    <property type="protein sequence ID" value="RHY39221.1"/>
    <property type="molecule type" value="Genomic_DNA"/>
</dbReference>
<keyword evidence="2" id="KW-0472">Membrane</keyword>
<evidence type="ECO:0000313" key="7">
    <source>
        <dbReference type="Proteomes" id="UP000283543"/>
    </source>
</evidence>
<feature type="domain" description="DUF7164" evidence="3">
    <location>
        <begin position="421"/>
        <end position="725"/>
    </location>
</feature>
<dbReference type="EMBL" id="QUTB01011729">
    <property type="protein sequence ID" value="RHY37373.1"/>
    <property type="molecule type" value="Genomic_DNA"/>
</dbReference>
<dbReference type="Proteomes" id="UP000266643">
    <property type="component" value="Unassembled WGS sequence"/>
</dbReference>
<dbReference type="Pfam" id="PF23741">
    <property type="entry name" value="DUF7164"/>
    <property type="match status" value="4"/>
</dbReference>
<evidence type="ECO:0000313" key="4">
    <source>
        <dbReference type="EMBL" id="RHY37373.1"/>
    </source>
</evidence>
<feature type="transmembrane region" description="Helical" evidence="2">
    <location>
        <begin position="12"/>
        <end position="32"/>
    </location>
</feature>
<name>A0A397C8J2_APHAT</name>
<proteinExistence type="predicted"/>
<dbReference type="InterPro" id="IPR055588">
    <property type="entry name" value="DUF7164"/>
</dbReference>
<evidence type="ECO:0000256" key="2">
    <source>
        <dbReference type="SAM" id="Phobius"/>
    </source>
</evidence>
<keyword evidence="2" id="KW-0812">Transmembrane</keyword>
<feature type="region of interest" description="Disordered" evidence="1">
    <location>
        <begin position="387"/>
        <end position="414"/>
    </location>
</feature>
<reference evidence="6 7" key="1">
    <citation type="submission" date="2018-08" db="EMBL/GenBank/DDBJ databases">
        <title>Aphanomyces genome sequencing and annotation.</title>
        <authorList>
            <person name="Minardi D."/>
            <person name="Oidtmann B."/>
            <person name="Van Der Giezen M."/>
            <person name="Studholme D.J."/>
        </authorList>
    </citation>
    <scope>NUCLEOTIDE SEQUENCE [LARGE SCALE GENOMIC DNA]</scope>
    <source>
        <strain evidence="5 6">D2</strain>
        <strain evidence="4 7">Si</strain>
    </source>
</reference>
<keyword evidence="2" id="KW-1133">Transmembrane helix</keyword>
<sequence>MVLEHRARNLPRLLGTILLVFAVQFIVLSWYFGVKFEDMHGQIFHMTMERGVDTEGDDDTSMSPNTAPNGHTESSFRRAIVVYFPHDKQAELLPAFLGLRASWLDMLDHEPSKWRTDLVVYTSAPAAHPNTPASPLLSVLDTFGCTTTRRRSNDEPNRCVVVPSYVPIAPSTQSARLVDSIHVAAMPRMNAYQWILRTDMHAFVTRAFATWKPSAMAVSRGLYPSGSEAVLARLVHRPAPPHVGATWYGPTKLIQACAAQAVHVMTSSVVQHADLTPHLDDSGRILRLFGAHFALANCTVGFTVDVRDDMLDVPSTSGDSTADHAHVAVPADEAAALYAAVPDTSMSWQKKDVVHDYAQYMAVQGRHALANVSVDLTSTPVTAALATTTSTSTTPTTVPTTTTSTTSTTTSTSPPPPWFVRAAVVFIPTGGEGARFVQQLRWFRRSWQHMALTEPMTWRTDIVVYVSGPVPELAALNCSAANARTSRQSANACVVIPTYTRLKTDAFDYAFGDSINVLAVTDIPEMAHYDWLLRTDLDTFLTPAFSTWQPLKMTVGMGGYSFSETNAARLARISGDLGLHDSHLNNIGSTWYGPADLVRTCAQLAVTTMQYLHEHEFTAQEKSHEYGIQGWPEWHHGVLTLYAGHIAINHCTKDAGVVKDDVNLDYATTSTDAVAQHAHLHTWQNDRRFSKFVFMSGGYSSENKSALDIATVADYAMYMALDSQETAPPPPMMTPSSTAVDADDSFVRAAVVFIPRKTREDVFVKQFRWLRRSWLEMQKSEPALYRTDIVVVSDGIIKDLRAFGCTTKPRASRESPNACVLVQDYKLLYSKEDFDYRFGDSINIVAHSTPVLDQYDWLLRTDIDVFLTPTFATWRPAKMVVGGGGYQTPTNIHRLDRIASDLNLHVAGMHSVGSTWFGPTHLIQACANLTVYMMKYLHEHEFTAQEKSPAYGTKGWPEWHYGVLTLYAGHVAINHCTFESLAEKDDNMLDFPTASNEPVASHAHLHTWQNRGRFSKFAFEDGEYAAEDIDKLDVTKVSDYAMYMALDSQETPEPTLVPVSYAPDSQQGQVFVRAIVVCITSSHSEAAISHFRSLHQSWKYMLKSEPTLWRTDLVVVTDGPALPELHALGCTGMYRTTNEYKSFCVQVSSSSSHVTSDDDDGASGTSSQMAHAMHLIQLDLTELHSYMWLLRTDVSSFVTPGFSTWHPPTPVYGPAPDNAEPNSVHDVTGIATELALDIMSPLGPLTNVGSTWYGPSKWIIQCAKAALAVLLHLHNNQTSLLIYTSSGASVAMAVAMSHCTNNETAPALLNNDMLDVPTTSAAPPHEPAHLKAVMIENDVTYFSAWAFAAGAYADVQLESLHADDTVHDYAMAMALKAHGGLTPTSQPPSLTTNLDEIRREKIDQVLPRLRSSARHGRDSPNTSIVV</sequence>
<feature type="domain" description="DUF7164" evidence="3">
    <location>
        <begin position="747"/>
        <end position="1050"/>
    </location>
</feature>
<organism evidence="5 6">
    <name type="scientific">Aphanomyces astaci</name>
    <name type="common">Crayfish plague agent</name>
    <dbReference type="NCBI Taxonomy" id="112090"/>
    <lineage>
        <taxon>Eukaryota</taxon>
        <taxon>Sar</taxon>
        <taxon>Stramenopiles</taxon>
        <taxon>Oomycota</taxon>
        <taxon>Saprolegniomycetes</taxon>
        <taxon>Saprolegniales</taxon>
        <taxon>Verrucalvaceae</taxon>
        <taxon>Aphanomyces</taxon>
    </lineage>
</organism>
<evidence type="ECO:0000259" key="3">
    <source>
        <dbReference type="Pfam" id="PF23741"/>
    </source>
</evidence>
<accession>A0A397C8J2</accession>
<feature type="compositionally biased region" description="Low complexity" evidence="1">
    <location>
        <begin position="387"/>
        <end position="412"/>
    </location>
</feature>
<evidence type="ECO:0000313" key="6">
    <source>
        <dbReference type="Proteomes" id="UP000266643"/>
    </source>
</evidence>